<organism evidence="1">
    <name type="scientific">Caldilineaceae bacterium SB0661_bin_32</name>
    <dbReference type="NCBI Taxonomy" id="2605255"/>
    <lineage>
        <taxon>Bacteria</taxon>
        <taxon>Bacillati</taxon>
        <taxon>Chloroflexota</taxon>
        <taxon>Caldilineae</taxon>
        <taxon>Caldilineales</taxon>
        <taxon>Caldilineaceae</taxon>
    </lineage>
</organism>
<dbReference type="Pfam" id="PF13365">
    <property type="entry name" value="Trypsin_2"/>
    <property type="match status" value="1"/>
</dbReference>
<accession>A0A6B1DBL6</accession>
<dbReference type="AlphaFoldDB" id="A0A6B1DBL6"/>
<dbReference type="InterPro" id="IPR043504">
    <property type="entry name" value="Peptidase_S1_PA_chymotrypsin"/>
</dbReference>
<reference evidence="1" key="1">
    <citation type="submission" date="2019-09" db="EMBL/GenBank/DDBJ databases">
        <title>Characterisation of the sponge microbiome using genome-centric metagenomics.</title>
        <authorList>
            <person name="Engelberts J.P."/>
            <person name="Robbins S.J."/>
            <person name="De Goeij J.M."/>
            <person name="Aranda M."/>
            <person name="Bell S.C."/>
            <person name="Webster N.S."/>
        </authorList>
    </citation>
    <scope>NUCLEOTIDE SEQUENCE</scope>
    <source>
        <strain evidence="1">SB0661_bin_32</strain>
    </source>
</reference>
<evidence type="ECO:0000313" key="1">
    <source>
        <dbReference type="EMBL" id="MYC97311.1"/>
    </source>
</evidence>
<comment type="caution">
    <text evidence="1">The sequence shown here is derived from an EMBL/GenBank/DDBJ whole genome shotgun (WGS) entry which is preliminary data.</text>
</comment>
<gene>
    <name evidence="1" type="ORF">F4X14_20335</name>
</gene>
<proteinExistence type="predicted"/>
<dbReference type="InterPro" id="IPR009003">
    <property type="entry name" value="Peptidase_S1_PA"/>
</dbReference>
<sequence>MNINSFFYKVVLTTNELQECRFLGSAFPITPNGGLLTCRHVLNIDKKDNETLAVIDNERGQIVPIQKYDFSKQYDLDMAFIPNAFQRKKAEFFPILSPDRILMGEDVYSVGYYMTGINPKAGYFKGNIVNFSAFQHPAESLSLSYPVIEGLSGSPVLTYHNGPKVVGLCYGSVQSRVVASEIVEYQDDRVKHQETVNRIVELGQAYHANALISFLRDISVHEFTVSSERLTIPGLSS</sequence>
<dbReference type="EMBL" id="VXMH01000112">
    <property type="protein sequence ID" value="MYC97311.1"/>
    <property type="molecule type" value="Genomic_DNA"/>
</dbReference>
<dbReference type="Gene3D" id="2.40.10.10">
    <property type="entry name" value="Trypsin-like serine proteases"/>
    <property type="match status" value="2"/>
</dbReference>
<name>A0A6B1DBL6_9CHLR</name>
<protein>
    <submittedName>
        <fullName evidence="1">Trypsin-like peptidase domain-containing protein</fullName>
    </submittedName>
</protein>
<dbReference type="SUPFAM" id="SSF50494">
    <property type="entry name" value="Trypsin-like serine proteases"/>
    <property type="match status" value="1"/>
</dbReference>